<organism evidence="5 6">
    <name type="scientific">Coffea arabica</name>
    <name type="common">Arabian coffee</name>
    <dbReference type="NCBI Taxonomy" id="13443"/>
    <lineage>
        <taxon>Eukaryota</taxon>
        <taxon>Viridiplantae</taxon>
        <taxon>Streptophyta</taxon>
        <taxon>Embryophyta</taxon>
        <taxon>Tracheophyta</taxon>
        <taxon>Spermatophyta</taxon>
        <taxon>Magnoliopsida</taxon>
        <taxon>eudicotyledons</taxon>
        <taxon>Gunneridae</taxon>
        <taxon>Pentapetalae</taxon>
        <taxon>asterids</taxon>
        <taxon>lamiids</taxon>
        <taxon>Gentianales</taxon>
        <taxon>Rubiaceae</taxon>
        <taxon>Ixoroideae</taxon>
        <taxon>Gardenieae complex</taxon>
        <taxon>Bertiereae - Coffeeae clade</taxon>
        <taxon>Coffeeae</taxon>
        <taxon>Coffea</taxon>
    </lineage>
</organism>
<comment type="similarity">
    <text evidence="1 4">Belongs to the plant dirigent protein family.</text>
</comment>
<comment type="subcellular location">
    <subcellularLocation>
        <location evidence="4">Secreted</location>
        <location evidence="4">Extracellular space</location>
        <location evidence="4">Apoplast</location>
    </subcellularLocation>
</comment>
<keyword evidence="4" id="KW-0052">Apoplast</keyword>
<reference evidence="6" key="2">
    <citation type="submission" date="2025-08" db="UniProtKB">
        <authorList>
            <consortium name="RefSeq"/>
        </authorList>
    </citation>
    <scope>IDENTIFICATION</scope>
    <source>
        <tissue evidence="6">Leaves</tissue>
    </source>
</reference>
<dbReference type="PANTHER" id="PTHR21495">
    <property type="entry name" value="NUCLEOPORIN-RELATED"/>
    <property type="match status" value="1"/>
</dbReference>
<evidence type="ECO:0000313" key="5">
    <source>
        <dbReference type="Proteomes" id="UP001652660"/>
    </source>
</evidence>
<comment type="function">
    <text evidence="4">Dirigent proteins impart stereoselectivity on the phenoxy radical-coupling reaction, yielding optically active lignans from two molecules of coniferyl alcohol in the biosynthesis of lignans, flavonolignans, and alkaloids and thus plays a central role in plant secondary metabolism.</text>
</comment>
<sequence length="171" mass="18552">MDVHGVAQGHEGVDEWFHKLDRTKEKVTRLHFYFHDTVSGKSPTAVTAAGAKLASPTMFGLINTADDPMTVGPELNSTLLGRAQGIYASADQNEVGLAMYMNYYFTAGKYRGSTLSLLGRNAGLHSIREMSIVGGTGVFRLARGIATAKTYFVNATTADDIVEYNVVVVHY</sequence>
<dbReference type="GO" id="GO:0048046">
    <property type="term" value="C:apoplast"/>
    <property type="evidence" value="ECO:0007669"/>
    <property type="project" value="UniProtKB-SubCell"/>
</dbReference>
<dbReference type="RefSeq" id="XP_027103347.1">
    <property type="nucleotide sequence ID" value="XM_027247546.1"/>
</dbReference>
<evidence type="ECO:0000256" key="3">
    <source>
        <dbReference type="ARBA" id="ARBA00022525"/>
    </source>
</evidence>
<protein>
    <recommendedName>
        <fullName evidence="4">Dirigent protein</fullName>
    </recommendedName>
</protein>
<dbReference type="GO" id="GO:0009699">
    <property type="term" value="P:phenylpropanoid biosynthetic process"/>
    <property type="evidence" value="ECO:0007669"/>
    <property type="project" value="UniProtKB-ARBA"/>
</dbReference>
<gene>
    <name evidence="6" type="primary">LOC113724666</name>
</gene>
<dbReference type="OrthoDB" id="1864232at2759"/>
<evidence type="ECO:0000313" key="6">
    <source>
        <dbReference type="RefSeq" id="XP_027103347.1"/>
    </source>
</evidence>
<evidence type="ECO:0000256" key="1">
    <source>
        <dbReference type="ARBA" id="ARBA00010746"/>
    </source>
</evidence>
<comment type="subunit">
    <text evidence="2 4">Homodimer.</text>
</comment>
<proteinExistence type="inferred from homology"/>
<dbReference type="InterPro" id="IPR044859">
    <property type="entry name" value="Allene_oxi_cyc_Dirigent"/>
</dbReference>
<evidence type="ECO:0000256" key="2">
    <source>
        <dbReference type="ARBA" id="ARBA00011738"/>
    </source>
</evidence>
<dbReference type="AlphaFoldDB" id="A0A6P6VN29"/>
<keyword evidence="3 4" id="KW-0964">Secreted</keyword>
<name>A0A6P6VN29_COFAR</name>
<evidence type="ECO:0000256" key="4">
    <source>
        <dbReference type="RuleBase" id="RU363099"/>
    </source>
</evidence>
<dbReference type="InterPro" id="IPR004265">
    <property type="entry name" value="Dirigent"/>
</dbReference>
<accession>A0A6P6VN29</accession>
<dbReference type="Gene3D" id="2.40.480.10">
    <property type="entry name" value="Allene oxide cyclase-like"/>
    <property type="match status" value="1"/>
</dbReference>
<dbReference type="Pfam" id="PF03018">
    <property type="entry name" value="Dirigent"/>
    <property type="match status" value="1"/>
</dbReference>
<dbReference type="GeneID" id="113724666"/>
<keyword evidence="5" id="KW-1185">Reference proteome</keyword>
<dbReference type="Proteomes" id="UP001652660">
    <property type="component" value="Chromosome 2c"/>
</dbReference>
<reference evidence="5" key="1">
    <citation type="journal article" date="2025" name="Foods">
        <title>Unveiling the Microbial Signatures of Arabica Coffee Cherries: Insights into Ripeness Specific Diversity, Functional Traits, and Implications for Quality and Safety.</title>
        <authorList>
            <consortium name="RefSeq"/>
            <person name="Tenea G.N."/>
            <person name="Cifuentes V."/>
            <person name="Reyes P."/>
            <person name="Cevallos-Vallejos M."/>
        </authorList>
    </citation>
    <scope>NUCLEOTIDE SEQUENCE [LARGE SCALE GENOMIC DNA]</scope>
</reference>